<evidence type="ECO:0000256" key="1">
    <source>
        <dbReference type="SAM" id="MobiDB-lite"/>
    </source>
</evidence>
<name>A0ABQ8YCE5_9EUKA</name>
<protein>
    <submittedName>
        <fullName evidence="2">Uncharacterized protein</fullName>
    </submittedName>
</protein>
<dbReference type="Proteomes" id="UP001150062">
    <property type="component" value="Unassembled WGS sequence"/>
</dbReference>
<reference evidence="2" key="1">
    <citation type="submission" date="2022-08" db="EMBL/GenBank/DDBJ databases">
        <title>Novel sulfate-reducing endosymbionts in the free-living metamonad Anaeramoeba.</title>
        <authorList>
            <person name="Jerlstrom-Hultqvist J."/>
            <person name="Cepicka I."/>
            <person name="Gallot-Lavallee L."/>
            <person name="Salas-Leiva D."/>
            <person name="Curtis B.A."/>
            <person name="Zahonova K."/>
            <person name="Pipaliya S."/>
            <person name="Dacks J."/>
            <person name="Roger A.J."/>
        </authorList>
    </citation>
    <scope>NUCLEOTIDE SEQUENCE</scope>
    <source>
        <strain evidence="2">Schooner1</strain>
    </source>
</reference>
<organism evidence="2 3">
    <name type="scientific">Anaeramoeba flamelloides</name>
    <dbReference type="NCBI Taxonomy" id="1746091"/>
    <lineage>
        <taxon>Eukaryota</taxon>
        <taxon>Metamonada</taxon>
        <taxon>Anaeramoebidae</taxon>
        <taxon>Anaeramoeba</taxon>
    </lineage>
</organism>
<accession>A0ABQ8YCE5</accession>
<gene>
    <name evidence="2" type="ORF">M0813_03051</name>
</gene>
<evidence type="ECO:0000313" key="2">
    <source>
        <dbReference type="EMBL" id="KAJ6242251.1"/>
    </source>
</evidence>
<feature type="compositionally biased region" description="Basic and acidic residues" evidence="1">
    <location>
        <begin position="60"/>
        <end position="69"/>
    </location>
</feature>
<comment type="caution">
    <text evidence="2">The sequence shown here is derived from an EMBL/GenBank/DDBJ whole genome shotgun (WGS) entry which is preliminary data.</text>
</comment>
<feature type="compositionally biased region" description="Basic and acidic residues" evidence="1">
    <location>
        <begin position="27"/>
        <end position="42"/>
    </location>
</feature>
<feature type="region of interest" description="Disordered" evidence="1">
    <location>
        <begin position="27"/>
        <end position="69"/>
    </location>
</feature>
<evidence type="ECO:0000313" key="3">
    <source>
        <dbReference type="Proteomes" id="UP001150062"/>
    </source>
</evidence>
<keyword evidence="3" id="KW-1185">Reference proteome</keyword>
<proteinExistence type="predicted"/>
<sequence length="99" mass="11509">MDFAMPTINEKINKMIAIHNPLRMEHPYKSKKAIDRKKENSTKSKVPSPPNTKFVLAPESKNKMTEQKKSDRDAKIINFFDFNTILQQFCVDYSNVGNF</sequence>
<dbReference type="EMBL" id="JAOAOG010000180">
    <property type="protein sequence ID" value="KAJ6242251.1"/>
    <property type="molecule type" value="Genomic_DNA"/>
</dbReference>